<dbReference type="Pfam" id="PF06212">
    <property type="entry name" value="GRIM-19"/>
    <property type="match status" value="1"/>
</dbReference>
<accession>A0A183E5S1</accession>
<keyword evidence="1" id="KW-0249">Electron transport</keyword>
<keyword evidence="1" id="KW-0496">Mitochondrion</keyword>
<keyword evidence="1" id="KW-0999">Mitochondrion inner membrane</keyword>
<reference evidence="2 3" key="2">
    <citation type="submission" date="2018-11" db="EMBL/GenBank/DDBJ databases">
        <authorList>
            <consortium name="Pathogen Informatics"/>
        </authorList>
    </citation>
    <scope>NUCLEOTIDE SEQUENCE [LARGE SCALE GENOMIC DNA]</scope>
</reference>
<dbReference type="OrthoDB" id="3308at2759"/>
<dbReference type="GO" id="GO:0005743">
    <property type="term" value="C:mitochondrial inner membrane"/>
    <property type="evidence" value="ECO:0007669"/>
    <property type="project" value="UniProtKB-SubCell"/>
</dbReference>
<organism evidence="4">
    <name type="scientific">Gongylonema pulchrum</name>
    <dbReference type="NCBI Taxonomy" id="637853"/>
    <lineage>
        <taxon>Eukaryota</taxon>
        <taxon>Metazoa</taxon>
        <taxon>Ecdysozoa</taxon>
        <taxon>Nematoda</taxon>
        <taxon>Chromadorea</taxon>
        <taxon>Rhabditida</taxon>
        <taxon>Spirurina</taxon>
        <taxon>Spiruromorpha</taxon>
        <taxon>Spiruroidea</taxon>
        <taxon>Gongylonematidae</taxon>
        <taxon>Gongylonema</taxon>
    </lineage>
</organism>
<dbReference type="WBParaSite" id="GPUH_0001633401-mRNA-1">
    <property type="protein sequence ID" value="GPUH_0001633401-mRNA-1"/>
    <property type="gene ID" value="GPUH_0001633401"/>
</dbReference>
<sequence>MTPFLYAERDRRYALLIRATVKPLSGYPKADMAVLRSKHRGAAPLQCKFYRWLKLLKENRQHEIKLAEISDDKAWCVGTWYGEPVYFTLRDRWWDPTPHVGFL</sequence>
<keyword evidence="3" id="KW-1185">Reference proteome</keyword>
<evidence type="ECO:0000313" key="3">
    <source>
        <dbReference type="Proteomes" id="UP000271098"/>
    </source>
</evidence>
<evidence type="ECO:0000313" key="2">
    <source>
        <dbReference type="EMBL" id="VDN27633.1"/>
    </source>
</evidence>
<comment type="subcellular location">
    <subcellularLocation>
        <location evidence="1">Mitochondrion inner membrane</location>
        <topology evidence="1">Single-pass membrane protein</topology>
        <orientation evidence="1">Matrix side</orientation>
    </subcellularLocation>
</comment>
<evidence type="ECO:0000256" key="1">
    <source>
        <dbReference type="RuleBase" id="RU368034"/>
    </source>
</evidence>
<dbReference type="AlphaFoldDB" id="A0A183E5S1"/>
<comment type="similarity">
    <text evidence="1">Belongs to the complex I NDUFA13 subunit family.</text>
</comment>
<gene>
    <name evidence="2" type="ORF">GPUH_LOCUS16311</name>
</gene>
<protein>
    <recommendedName>
        <fullName evidence="1">NADH dehydrogenase [ubiquinone] 1 alpha subcomplex subunit 13</fullName>
    </recommendedName>
</protein>
<reference evidence="4" key="1">
    <citation type="submission" date="2016-06" db="UniProtKB">
        <authorList>
            <consortium name="WormBaseParasite"/>
        </authorList>
    </citation>
    <scope>IDENTIFICATION</scope>
</reference>
<keyword evidence="1" id="KW-0679">Respiratory chain</keyword>
<dbReference type="EMBL" id="UYRT01083573">
    <property type="protein sequence ID" value="VDN27633.1"/>
    <property type="molecule type" value="Genomic_DNA"/>
</dbReference>
<keyword evidence="1" id="KW-0472">Membrane</keyword>
<keyword evidence="1" id="KW-0813">Transport</keyword>
<comment type="function">
    <text evidence="1">Complex I functions in the transfer of electrons from NADH to the respiratory chain. Accessory subunit of the mitochondrial membrane respiratory chain NADH dehydrogenase (Complex I), that is believed not to be involved in catalysis.</text>
</comment>
<evidence type="ECO:0000313" key="4">
    <source>
        <dbReference type="WBParaSite" id="GPUH_0001633401-mRNA-1"/>
    </source>
</evidence>
<dbReference type="Proteomes" id="UP000271098">
    <property type="component" value="Unassembled WGS sequence"/>
</dbReference>
<proteinExistence type="inferred from homology"/>
<name>A0A183E5S1_9BILA</name>
<dbReference type="InterPro" id="IPR009346">
    <property type="entry name" value="GRIM-19"/>
</dbReference>
<dbReference type="GO" id="GO:0045271">
    <property type="term" value="C:respiratory chain complex I"/>
    <property type="evidence" value="ECO:0007669"/>
    <property type="project" value="UniProtKB-UniRule"/>
</dbReference>